<evidence type="ECO:0000313" key="3">
    <source>
        <dbReference type="Proteomes" id="UP000243459"/>
    </source>
</evidence>
<keyword evidence="1" id="KW-0175">Coiled coil</keyword>
<accession>A0A5P1FEA5</accession>
<organism evidence="2 3">
    <name type="scientific">Asparagus officinalis</name>
    <name type="common">Garden asparagus</name>
    <dbReference type="NCBI Taxonomy" id="4686"/>
    <lineage>
        <taxon>Eukaryota</taxon>
        <taxon>Viridiplantae</taxon>
        <taxon>Streptophyta</taxon>
        <taxon>Embryophyta</taxon>
        <taxon>Tracheophyta</taxon>
        <taxon>Spermatophyta</taxon>
        <taxon>Magnoliopsida</taxon>
        <taxon>Liliopsida</taxon>
        <taxon>Asparagales</taxon>
        <taxon>Asparagaceae</taxon>
        <taxon>Asparagoideae</taxon>
        <taxon>Asparagus</taxon>
    </lineage>
</organism>
<sequence>MVLAHTESTDGAGVVAWCSDGAIVRMTGRYWVRRGRASAVPARTGSSDGADLAGVVTWSVERCQAMVQTLYLKLLVEVTSLRADRGVDSERAMETPVPRASEVDKLRRELEESNRKARRLDKPLWERDRAMVQVKVEKQAAMHARRQMDEENAELVKLQGEVARL</sequence>
<proteinExistence type="predicted"/>
<feature type="coiled-coil region" evidence="1">
    <location>
        <begin position="134"/>
        <end position="161"/>
    </location>
</feature>
<reference evidence="3" key="1">
    <citation type="journal article" date="2017" name="Nat. Commun.">
        <title>The asparagus genome sheds light on the origin and evolution of a young Y chromosome.</title>
        <authorList>
            <person name="Harkess A."/>
            <person name="Zhou J."/>
            <person name="Xu C."/>
            <person name="Bowers J.E."/>
            <person name="Van der Hulst R."/>
            <person name="Ayyampalayam S."/>
            <person name="Mercati F."/>
            <person name="Riccardi P."/>
            <person name="McKain M.R."/>
            <person name="Kakrana A."/>
            <person name="Tang H."/>
            <person name="Ray J."/>
            <person name="Groenendijk J."/>
            <person name="Arikit S."/>
            <person name="Mathioni S.M."/>
            <person name="Nakano M."/>
            <person name="Shan H."/>
            <person name="Telgmann-Rauber A."/>
            <person name="Kanno A."/>
            <person name="Yue Z."/>
            <person name="Chen H."/>
            <person name="Li W."/>
            <person name="Chen Y."/>
            <person name="Xu X."/>
            <person name="Zhang Y."/>
            <person name="Luo S."/>
            <person name="Chen H."/>
            <person name="Gao J."/>
            <person name="Mao Z."/>
            <person name="Pires J.C."/>
            <person name="Luo M."/>
            <person name="Kudrna D."/>
            <person name="Wing R.A."/>
            <person name="Meyers B.C."/>
            <person name="Yi K."/>
            <person name="Kong H."/>
            <person name="Lavrijsen P."/>
            <person name="Sunseri F."/>
            <person name="Falavigna A."/>
            <person name="Ye Y."/>
            <person name="Leebens-Mack J.H."/>
            <person name="Chen G."/>
        </authorList>
    </citation>
    <scope>NUCLEOTIDE SEQUENCE [LARGE SCALE GENOMIC DNA]</scope>
    <source>
        <strain evidence="3">cv. DH0086</strain>
    </source>
</reference>
<dbReference type="EMBL" id="CM007383">
    <property type="protein sequence ID" value="ONK76442.1"/>
    <property type="molecule type" value="Genomic_DNA"/>
</dbReference>
<evidence type="ECO:0000256" key="1">
    <source>
        <dbReference type="SAM" id="Coils"/>
    </source>
</evidence>
<keyword evidence="3" id="KW-1185">Reference proteome</keyword>
<protein>
    <submittedName>
        <fullName evidence="2">Uncharacterized protein</fullName>
    </submittedName>
</protein>
<evidence type="ECO:0000313" key="2">
    <source>
        <dbReference type="EMBL" id="ONK76442.1"/>
    </source>
</evidence>
<gene>
    <name evidence="2" type="ORF">A4U43_C03F27930</name>
</gene>
<dbReference type="Proteomes" id="UP000243459">
    <property type="component" value="Chromosome 3"/>
</dbReference>
<name>A0A5P1FEA5_ASPOF</name>
<dbReference type="AlphaFoldDB" id="A0A5P1FEA5"/>
<dbReference type="Gramene" id="ONK76442">
    <property type="protein sequence ID" value="ONK76442"/>
    <property type="gene ID" value="A4U43_C03F27930"/>
</dbReference>